<accession>A0A0B1TJL9</accession>
<reference evidence="1 2" key="1">
    <citation type="submission" date="2014-03" db="EMBL/GenBank/DDBJ databases">
        <title>Draft genome of the hookworm Oesophagostomum dentatum.</title>
        <authorList>
            <person name="Mitreva M."/>
        </authorList>
    </citation>
    <scope>NUCLEOTIDE SEQUENCE [LARGE SCALE GENOMIC DNA]</scope>
    <source>
        <strain evidence="1 2">OD-Hann</strain>
    </source>
</reference>
<gene>
    <name evidence="1" type="ORF">OESDEN_02283</name>
</gene>
<evidence type="ECO:0000313" key="2">
    <source>
        <dbReference type="Proteomes" id="UP000053660"/>
    </source>
</evidence>
<dbReference type="OrthoDB" id="5859941at2759"/>
<protein>
    <submittedName>
        <fullName evidence="1">Uncharacterized protein</fullName>
    </submittedName>
</protein>
<organism evidence="1 2">
    <name type="scientific">Oesophagostomum dentatum</name>
    <name type="common">Nodular worm</name>
    <dbReference type="NCBI Taxonomy" id="61180"/>
    <lineage>
        <taxon>Eukaryota</taxon>
        <taxon>Metazoa</taxon>
        <taxon>Ecdysozoa</taxon>
        <taxon>Nematoda</taxon>
        <taxon>Chromadorea</taxon>
        <taxon>Rhabditida</taxon>
        <taxon>Rhabditina</taxon>
        <taxon>Rhabditomorpha</taxon>
        <taxon>Strongyloidea</taxon>
        <taxon>Strongylidae</taxon>
        <taxon>Oesophagostomum</taxon>
    </lineage>
</organism>
<dbReference type="EMBL" id="KN549405">
    <property type="protein sequence ID" value="KHJ97733.1"/>
    <property type="molecule type" value="Genomic_DNA"/>
</dbReference>
<proteinExistence type="predicted"/>
<name>A0A0B1TJL9_OESDE</name>
<dbReference type="Proteomes" id="UP000053660">
    <property type="component" value="Unassembled WGS sequence"/>
</dbReference>
<evidence type="ECO:0000313" key="1">
    <source>
        <dbReference type="EMBL" id="KHJ97733.1"/>
    </source>
</evidence>
<dbReference type="AlphaFoldDB" id="A0A0B1TJL9"/>
<sequence length="256" mass="29114">MGKPTTSRRAIVIEDSSKGEAMPFWASKLIEHFYAHSLSVQRSLSETFDRVFSELNDLKRSQSQMLSRLSTLENRILCSSSSANSQQSILYSTMVKVRADSQRIDEKLKMITWVGIDEQIDEEATRRFDREILKEAVYTSEDTDLINEFDAARMRTGRQSLTRKFAHSFARRDYTAEELKVDRALRRQASDMNARGGSKKAYVMDRNTINGGKGNADEVRLMIHSILLTVNIAHLMINTVALRSPLCSLQVNRANA</sequence>
<keyword evidence="2" id="KW-1185">Reference proteome</keyword>